<accession>A0A8T0MJN2</accession>
<dbReference type="Proteomes" id="UP000823388">
    <property type="component" value="Chromosome 9N"/>
</dbReference>
<evidence type="ECO:0000313" key="3">
    <source>
        <dbReference type="Proteomes" id="UP000823388"/>
    </source>
</evidence>
<organism evidence="2 3">
    <name type="scientific">Panicum virgatum</name>
    <name type="common">Blackwell switchgrass</name>
    <dbReference type="NCBI Taxonomy" id="38727"/>
    <lineage>
        <taxon>Eukaryota</taxon>
        <taxon>Viridiplantae</taxon>
        <taxon>Streptophyta</taxon>
        <taxon>Embryophyta</taxon>
        <taxon>Tracheophyta</taxon>
        <taxon>Spermatophyta</taxon>
        <taxon>Magnoliopsida</taxon>
        <taxon>Liliopsida</taxon>
        <taxon>Poales</taxon>
        <taxon>Poaceae</taxon>
        <taxon>PACMAD clade</taxon>
        <taxon>Panicoideae</taxon>
        <taxon>Panicodae</taxon>
        <taxon>Paniceae</taxon>
        <taxon>Panicinae</taxon>
        <taxon>Panicum</taxon>
        <taxon>Panicum sect. Hiantes</taxon>
    </lineage>
</organism>
<feature type="region of interest" description="Disordered" evidence="1">
    <location>
        <begin position="1"/>
        <end position="30"/>
    </location>
</feature>
<dbReference type="AlphaFoldDB" id="A0A8T0MJN2"/>
<gene>
    <name evidence="2" type="ORF">PVAP13_9NG246673</name>
</gene>
<feature type="compositionally biased region" description="Basic residues" evidence="1">
    <location>
        <begin position="62"/>
        <end position="72"/>
    </location>
</feature>
<feature type="compositionally biased region" description="Basic and acidic residues" evidence="1">
    <location>
        <begin position="48"/>
        <end position="61"/>
    </location>
</feature>
<feature type="compositionally biased region" description="Polar residues" evidence="1">
    <location>
        <begin position="1"/>
        <end position="16"/>
    </location>
</feature>
<proteinExistence type="predicted"/>
<evidence type="ECO:0000313" key="2">
    <source>
        <dbReference type="EMBL" id="KAG2536282.1"/>
    </source>
</evidence>
<keyword evidence="3" id="KW-1185">Reference proteome</keyword>
<dbReference type="EMBL" id="CM029054">
    <property type="protein sequence ID" value="KAG2536282.1"/>
    <property type="molecule type" value="Genomic_DNA"/>
</dbReference>
<sequence>MRNGRSEQSAKAGSRTTHGKGNHMKMKRGASRGICGFVPFALWRRDRGDATTTAREREHARRLAPRSARLRRPPGPNKVLLLPVGCNTVACEAQAAGRGRSRGVAFAGGTGDRP</sequence>
<name>A0A8T0MJN2_PANVG</name>
<feature type="region of interest" description="Disordered" evidence="1">
    <location>
        <begin position="48"/>
        <end position="77"/>
    </location>
</feature>
<protein>
    <submittedName>
        <fullName evidence="2">Uncharacterized protein</fullName>
    </submittedName>
</protein>
<feature type="compositionally biased region" description="Basic residues" evidence="1">
    <location>
        <begin position="17"/>
        <end position="30"/>
    </location>
</feature>
<evidence type="ECO:0000256" key="1">
    <source>
        <dbReference type="SAM" id="MobiDB-lite"/>
    </source>
</evidence>
<reference evidence="2 3" key="1">
    <citation type="submission" date="2020-05" db="EMBL/GenBank/DDBJ databases">
        <title>WGS assembly of Panicum virgatum.</title>
        <authorList>
            <person name="Lovell J.T."/>
            <person name="Jenkins J."/>
            <person name="Shu S."/>
            <person name="Juenger T.E."/>
            <person name="Schmutz J."/>
        </authorList>
    </citation>
    <scope>NUCLEOTIDE SEQUENCE [LARGE SCALE GENOMIC DNA]</scope>
    <source>
        <strain evidence="3">cv. AP13</strain>
    </source>
</reference>
<comment type="caution">
    <text evidence="2">The sequence shown here is derived from an EMBL/GenBank/DDBJ whole genome shotgun (WGS) entry which is preliminary data.</text>
</comment>